<accession>A0ACA9P583</accession>
<gene>
    <name evidence="1" type="ORF">ACOLOM_LOCUS9482</name>
</gene>
<organism evidence="1 2">
    <name type="scientific">Acaulospora colombiana</name>
    <dbReference type="NCBI Taxonomy" id="27376"/>
    <lineage>
        <taxon>Eukaryota</taxon>
        <taxon>Fungi</taxon>
        <taxon>Fungi incertae sedis</taxon>
        <taxon>Mucoromycota</taxon>
        <taxon>Glomeromycotina</taxon>
        <taxon>Glomeromycetes</taxon>
        <taxon>Diversisporales</taxon>
        <taxon>Acaulosporaceae</taxon>
        <taxon>Acaulospora</taxon>
    </lineage>
</organism>
<evidence type="ECO:0000313" key="2">
    <source>
        <dbReference type="Proteomes" id="UP000789525"/>
    </source>
</evidence>
<comment type="caution">
    <text evidence="1">The sequence shown here is derived from an EMBL/GenBank/DDBJ whole genome shotgun (WGS) entry which is preliminary data.</text>
</comment>
<reference evidence="1" key="1">
    <citation type="submission" date="2021-06" db="EMBL/GenBank/DDBJ databases">
        <authorList>
            <person name="Kallberg Y."/>
            <person name="Tangrot J."/>
            <person name="Rosling A."/>
        </authorList>
    </citation>
    <scope>NUCLEOTIDE SEQUENCE</scope>
    <source>
        <strain evidence="1">CL356</strain>
    </source>
</reference>
<evidence type="ECO:0000313" key="1">
    <source>
        <dbReference type="EMBL" id="CAG8684374.1"/>
    </source>
</evidence>
<proteinExistence type="predicted"/>
<keyword evidence="2" id="KW-1185">Reference proteome</keyword>
<dbReference type="EMBL" id="CAJVPT010027630">
    <property type="protein sequence ID" value="CAG8684374.1"/>
    <property type="molecule type" value="Genomic_DNA"/>
</dbReference>
<protein>
    <submittedName>
        <fullName evidence="1">16682_t:CDS:1</fullName>
    </submittedName>
</protein>
<name>A0ACA9P583_9GLOM</name>
<sequence>DKKSQPYPPKKPQSHVRSPPPPPYQPGDTILLIGEGNFSFAHVLAESVLRTGHLIIATALDSEEVVNKKYEDAREHISAFIKCSGKVLYEVDGTRLNKCKELKNKRFDKIVFNFPHAGIGIKDQDRNILANQKLIKSFLSSATPLLASQTLYSELNDGEIHITIKTGLPYDNWNIKKVIKSTGVLAVKETLPFNPSQYPGYEHRRTLGFKDGVSKNGNEEILSKKPKTLIIVRKEVIQLEKERKKLEKKEMED</sequence>
<feature type="non-terminal residue" evidence="1">
    <location>
        <position position="1"/>
    </location>
</feature>
<dbReference type="Proteomes" id="UP000789525">
    <property type="component" value="Unassembled WGS sequence"/>
</dbReference>